<evidence type="ECO:0008006" key="5">
    <source>
        <dbReference type="Google" id="ProtNLM"/>
    </source>
</evidence>
<feature type="coiled-coil region" evidence="1">
    <location>
        <begin position="25"/>
        <end position="52"/>
    </location>
</feature>
<keyword evidence="1" id="KW-0175">Coiled coil</keyword>
<accession>A0A8J2Q9C6</accession>
<dbReference type="PANTHER" id="PTHR10933:SF9">
    <property type="entry name" value="IMMUNOGLOBULIN-BINDING PROTEIN 1"/>
    <property type="match status" value="1"/>
</dbReference>
<dbReference type="GO" id="GO:0009966">
    <property type="term" value="P:regulation of signal transduction"/>
    <property type="evidence" value="ECO:0007669"/>
    <property type="project" value="InterPro"/>
</dbReference>
<protein>
    <recommendedName>
        <fullName evidence="5">TAP42-like protein</fullName>
    </recommendedName>
</protein>
<dbReference type="GO" id="GO:0005829">
    <property type="term" value="C:cytosol"/>
    <property type="evidence" value="ECO:0007669"/>
    <property type="project" value="TreeGrafter"/>
</dbReference>
<dbReference type="Pfam" id="PF04177">
    <property type="entry name" value="TAP42"/>
    <property type="match status" value="1"/>
</dbReference>
<dbReference type="GO" id="GO:0051721">
    <property type="term" value="F:protein phosphatase 2A binding"/>
    <property type="evidence" value="ECO:0007669"/>
    <property type="project" value="TreeGrafter"/>
</dbReference>
<evidence type="ECO:0000313" key="4">
    <source>
        <dbReference type="Proteomes" id="UP000746747"/>
    </source>
</evidence>
<reference evidence="3" key="1">
    <citation type="submission" date="2021-09" db="EMBL/GenBank/DDBJ databases">
        <authorList>
            <consortium name="Pathogen Informatics"/>
        </authorList>
    </citation>
    <scope>NUCLEOTIDE SEQUENCE</scope>
</reference>
<dbReference type="PANTHER" id="PTHR10933">
    <property type="entry name" value="IMMUNOGLOBULIN-BINDING PROTEIN 1"/>
    <property type="match status" value="1"/>
</dbReference>
<organism evidence="3 4">
    <name type="scientific">Cercopithifilaria johnstoni</name>
    <dbReference type="NCBI Taxonomy" id="2874296"/>
    <lineage>
        <taxon>Eukaryota</taxon>
        <taxon>Metazoa</taxon>
        <taxon>Ecdysozoa</taxon>
        <taxon>Nematoda</taxon>
        <taxon>Chromadorea</taxon>
        <taxon>Rhabditida</taxon>
        <taxon>Spirurina</taxon>
        <taxon>Spiruromorpha</taxon>
        <taxon>Filarioidea</taxon>
        <taxon>Onchocercidae</taxon>
        <taxon>Cercopithifilaria</taxon>
    </lineage>
</organism>
<evidence type="ECO:0000313" key="3">
    <source>
        <dbReference type="EMBL" id="CAG9532692.1"/>
    </source>
</evidence>
<dbReference type="Proteomes" id="UP000746747">
    <property type="component" value="Unassembled WGS sequence"/>
</dbReference>
<dbReference type="InterPro" id="IPR038511">
    <property type="entry name" value="TAP42/TAP46-like_sf"/>
</dbReference>
<dbReference type="AlphaFoldDB" id="A0A8J2Q9C6"/>
<keyword evidence="4" id="KW-1185">Reference proteome</keyword>
<dbReference type="Gene3D" id="1.25.40.540">
    <property type="entry name" value="TAP42-like family"/>
    <property type="match status" value="1"/>
</dbReference>
<dbReference type="EMBL" id="CAKAEH010001030">
    <property type="protein sequence ID" value="CAG9532692.1"/>
    <property type="molecule type" value="Genomic_DNA"/>
</dbReference>
<gene>
    <name evidence="3" type="ORF">CJOHNSTONI_LOCUS2983</name>
</gene>
<feature type="region of interest" description="Disordered" evidence="2">
    <location>
        <begin position="279"/>
        <end position="329"/>
    </location>
</feature>
<comment type="caution">
    <text evidence="3">The sequence shown here is derived from an EMBL/GenBank/DDBJ whole genome shotgun (WGS) entry which is preliminary data.</text>
</comment>
<sequence>MDDIERNDISLQHKFEFCEDIIKQLENGKQSTKDLQDQLKQCEEKLKLLTKEVSALSLFSNNESVDELPTNSLNYLFLPYYLATVTQNIIVKPEERLLILDRAKIYLQDFLGRLKAYNIIDFDLSEAVEGNGGMKTEKSGHNINLSKQRELKLRRFQREKELEELVKNSESELQLYSNADDDGLKRELIVNRLHLAAMKSLDEIGQINQERSVVEHMLKIRTGQAEALPKRPMNRFGPTPYIIARDQMQKEVFGLGYPSIPTVTVSEWYDDMMKNGRFGAMNPGSSEDNSDSNVMDEETREEQERARLQRWDEYKDHHRRGWGNMHNKG</sequence>
<feature type="compositionally biased region" description="Basic residues" evidence="2">
    <location>
        <begin position="317"/>
        <end position="329"/>
    </location>
</feature>
<proteinExistence type="predicted"/>
<evidence type="ECO:0000256" key="1">
    <source>
        <dbReference type="SAM" id="Coils"/>
    </source>
</evidence>
<feature type="compositionally biased region" description="Acidic residues" evidence="2">
    <location>
        <begin position="288"/>
        <end position="301"/>
    </location>
</feature>
<dbReference type="InterPro" id="IPR007304">
    <property type="entry name" value="TAP46-like"/>
</dbReference>
<feature type="compositionally biased region" description="Basic and acidic residues" evidence="2">
    <location>
        <begin position="302"/>
        <end position="316"/>
    </location>
</feature>
<dbReference type="GO" id="GO:0035303">
    <property type="term" value="P:regulation of dephosphorylation"/>
    <property type="evidence" value="ECO:0007669"/>
    <property type="project" value="TreeGrafter"/>
</dbReference>
<dbReference type="OrthoDB" id="10261753at2759"/>
<evidence type="ECO:0000256" key="2">
    <source>
        <dbReference type="SAM" id="MobiDB-lite"/>
    </source>
</evidence>
<name>A0A8J2Q9C6_9BILA</name>